<accession>A0ABD3FFY2</accession>
<proteinExistence type="predicted"/>
<evidence type="ECO:0000313" key="1">
    <source>
        <dbReference type="EMBL" id="KAL3664434.1"/>
    </source>
</evidence>
<keyword evidence="2" id="KW-1185">Reference proteome</keyword>
<protein>
    <submittedName>
        <fullName evidence="1">Uncharacterized protein</fullName>
    </submittedName>
</protein>
<reference evidence="1 2" key="1">
    <citation type="submission" date="2024-09" db="EMBL/GenBank/DDBJ databases">
        <title>Genome sequencing and assembly of Phytophthora oleae, isolate VK10A, causative agent of rot of olive drupes.</title>
        <authorList>
            <person name="Conti Taguali S."/>
            <person name="Riolo M."/>
            <person name="La Spada F."/>
            <person name="Cacciola S.O."/>
            <person name="Dionisio G."/>
        </authorList>
    </citation>
    <scope>NUCLEOTIDE SEQUENCE [LARGE SCALE GENOMIC DNA]</scope>
    <source>
        <strain evidence="1 2">VK10A</strain>
    </source>
</reference>
<dbReference type="Proteomes" id="UP001632037">
    <property type="component" value="Unassembled WGS sequence"/>
</dbReference>
<sequence length="100" mass="11425">MTTNASWELIKENSGVLKKNNFKGILDFGAPQEAQLLLAQENTTVIEPGDQKAHAWPHEREELSKHLHRCPYPIYHVDEFGKCRHRRFPADVHPVGDLGN</sequence>
<evidence type="ECO:0000313" key="2">
    <source>
        <dbReference type="Proteomes" id="UP001632037"/>
    </source>
</evidence>
<organism evidence="1 2">
    <name type="scientific">Phytophthora oleae</name>
    <dbReference type="NCBI Taxonomy" id="2107226"/>
    <lineage>
        <taxon>Eukaryota</taxon>
        <taxon>Sar</taxon>
        <taxon>Stramenopiles</taxon>
        <taxon>Oomycota</taxon>
        <taxon>Peronosporomycetes</taxon>
        <taxon>Peronosporales</taxon>
        <taxon>Peronosporaceae</taxon>
        <taxon>Phytophthora</taxon>
    </lineage>
</organism>
<gene>
    <name evidence="1" type="ORF">V7S43_010755</name>
</gene>
<dbReference type="EMBL" id="JBIMZQ010000024">
    <property type="protein sequence ID" value="KAL3664434.1"/>
    <property type="molecule type" value="Genomic_DNA"/>
</dbReference>
<comment type="caution">
    <text evidence="1">The sequence shown here is derived from an EMBL/GenBank/DDBJ whole genome shotgun (WGS) entry which is preliminary data.</text>
</comment>
<name>A0ABD3FFY2_9STRA</name>
<dbReference type="AlphaFoldDB" id="A0ABD3FFY2"/>